<reference evidence="6 7" key="1">
    <citation type="submission" date="2016-11" db="EMBL/GenBank/DDBJ databases">
        <authorList>
            <person name="Jaros S."/>
            <person name="Januszkiewicz K."/>
            <person name="Wedrychowicz H."/>
        </authorList>
    </citation>
    <scope>NUCLEOTIDE SEQUENCE [LARGE SCALE GENOMIC DNA]</scope>
    <source>
        <strain evidence="6 7">DSM 24787</strain>
    </source>
</reference>
<evidence type="ECO:0000256" key="4">
    <source>
        <dbReference type="ARBA" id="ARBA00023163"/>
    </source>
</evidence>
<dbReference type="SUPFAM" id="SSF88946">
    <property type="entry name" value="Sigma2 domain of RNA polymerase sigma factors"/>
    <property type="match status" value="1"/>
</dbReference>
<dbReference type="STRING" id="536979.SAMN04488055_2222"/>
<dbReference type="InterPro" id="IPR013249">
    <property type="entry name" value="RNA_pol_sigma70_r4_t2"/>
</dbReference>
<evidence type="ECO:0000259" key="5">
    <source>
        <dbReference type="Pfam" id="PF08281"/>
    </source>
</evidence>
<dbReference type="EMBL" id="FSRA01000001">
    <property type="protein sequence ID" value="SIN94679.1"/>
    <property type="molecule type" value="Genomic_DNA"/>
</dbReference>
<dbReference type="InterPro" id="IPR036388">
    <property type="entry name" value="WH-like_DNA-bd_sf"/>
</dbReference>
<dbReference type="Pfam" id="PF08281">
    <property type="entry name" value="Sigma70_r4_2"/>
    <property type="match status" value="1"/>
</dbReference>
<dbReference type="AlphaFoldDB" id="A0A1N6FHD1"/>
<sequence length="179" mass="21330">MKNYSDVQLLKMLREDSEQAFREIYDRYWKVLYETAFRKTTADDACDLVQDIFLYLWKNRHTIFLEVQLNTYLQAALRHKIIDLYRLRSVRERYYAQIFPSGALSGNEYELKELNQVIRSAINRMPSRMREIFLLNRDGDLPSAAIAEKLSLSDQTIRNQISTAIQRIRLAVDHYQRSK</sequence>
<protein>
    <submittedName>
        <fullName evidence="6">RNA polymerase sigma-70 factor, ECF subfamily</fullName>
    </submittedName>
</protein>
<dbReference type="Proteomes" id="UP000185003">
    <property type="component" value="Unassembled WGS sequence"/>
</dbReference>
<dbReference type="GO" id="GO:0006352">
    <property type="term" value="P:DNA-templated transcription initiation"/>
    <property type="evidence" value="ECO:0007669"/>
    <property type="project" value="InterPro"/>
</dbReference>
<dbReference type="Gene3D" id="1.10.10.10">
    <property type="entry name" value="Winged helix-like DNA-binding domain superfamily/Winged helix DNA-binding domain"/>
    <property type="match status" value="1"/>
</dbReference>
<dbReference type="InterPro" id="IPR013324">
    <property type="entry name" value="RNA_pol_sigma_r3/r4-like"/>
</dbReference>
<evidence type="ECO:0000256" key="2">
    <source>
        <dbReference type="ARBA" id="ARBA00023015"/>
    </source>
</evidence>
<evidence type="ECO:0000256" key="1">
    <source>
        <dbReference type="ARBA" id="ARBA00010641"/>
    </source>
</evidence>
<dbReference type="Gene3D" id="1.10.1740.10">
    <property type="match status" value="1"/>
</dbReference>
<keyword evidence="4" id="KW-0804">Transcription</keyword>
<gene>
    <name evidence="6" type="ORF">SAMN04488055_2222</name>
</gene>
<dbReference type="NCBIfam" id="TIGR02937">
    <property type="entry name" value="sigma70-ECF"/>
    <property type="match status" value="1"/>
</dbReference>
<dbReference type="InterPro" id="IPR014284">
    <property type="entry name" value="RNA_pol_sigma-70_dom"/>
</dbReference>
<name>A0A1N6FHD1_9BACT</name>
<dbReference type="PANTHER" id="PTHR43133">
    <property type="entry name" value="RNA POLYMERASE ECF-TYPE SIGMA FACTO"/>
    <property type="match status" value="1"/>
</dbReference>
<dbReference type="SUPFAM" id="SSF88659">
    <property type="entry name" value="Sigma3 and sigma4 domains of RNA polymerase sigma factors"/>
    <property type="match status" value="1"/>
</dbReference>
<dbReference type="RefSeq" id="WP_074239296.1">
    <property type="nucleotide sequence ID" value="NZ_FSRA01000001.1"/>
</dbReference>
<dbReference type="PANTHER" id="PTHR43133:SF46">
    <property type="entry name" value="RNA POLYMERASE SIGMA-70 FACTOR ECF SUBFAMILY"/>
    <property type="match status" value="1"/>
</dbReference>
<dbReference type="GO" id="GO:0003677">
    <property type="term" value="F:DNA binding"/>
    <property type="evidence" value="ECO:0007669"/>
    <property type="project" value="InterPro"/>
</dbReference>
<accession>A0A1N6FHD1</accession>
<organism evidence="6 7">
    <name type="scientific">Chitinophaga niabensis</name>
    <dbReference type="NCBI Taxonomy" id="536979"/>
    <lineage>
        <taxon>Bacteria</taxon>
        <taxon>Pseudomonadati</taxon>
        <taxon>Bacteroidota</taxon>
        <taxon>Chitinophagia</taxon>
        <taxon>Chitinophagales</taxon>
        <taxon>Chitinophagaceae</taxon>
        <taxon>Chitinophaga</taxon>
    </lineage>
</organism>
<evidence type="ECO:0000256" key="3">
    <source>
        <dbReference type="ARBA" id="ARBA00023082"/>
    </source>
</evidence>
<feature type="domain" description="RNA polymerase sigma factor 70 region 4 type 2" evidence="5">
    <location>
        <begin position="117"/>
        <end position="167"/>
    </location>
</feature>
<dbReference type="InterPro" id="IPR013325">
    <property type="entry name" value="RNA_pol_sigma_r2"/>
</dbReference>
<keyword evidence="7" id="KW-1185">Reference proteome</keyword>
<dbReference type="OrthoDB" id="665849at2"/>
<evidence type="ECO:0000313" key="7">
    <source>
        <dbReference type="Proteomes" id="UP000185003"/>
    </source>
</evidence>
<keyword evidence="2" id="KW-0805">Transcription regulation</keyword>
<keyword evidence="3" id="KW-0731">Sigma factor</keyword>
<dbReference type="InterPro" id="IPR039425">
    <property type="entry name" value="RNA_pol_sigma-70-like"/>
</dbReference>
<comment type="similarity">
    <text evidence="1">Belongs to the sigma-70 factor family. ECF subfamily.</text>
</comment>
<evidence type="ECO:0000313" key="6">
    <source>
        <dbReference type="EMBL" id="SIN94679.1"/>
    </source>
</evidence>
<dbReference type="GO" id="GO:0016987">
    <property type="term" value="F:sigma factor activity"/>
    <property type="evidence" value="ECO:0007669"/>
    <property type="project" value="UniProtKB-KW"/>
</dbReference>
<proteinExistence type="inferred from homology"/>